<comment type="caution">
    <text evidence="3">The sequence shown here is derived from an EMBL/GenBank/DDBJ whole genome shotgun (WGS) entry which is preliminary data.</text>
</comment>
<feature type="domain" description="NAD-dependent epimerase/dehydratase" evidence="2">
    <location>
        <begin position="4"/>
        <end position="235"/>
    </location>
</feature>
<dbReference type="EMBL" id="VGLS01000306">
    <property type="protein sequence ID" value="MBM3224352.1"/>
    <property type="molecule type" value="Genomic_DNA"/>
</dbReference>
<evidence type="ECO:0000256" key="1">
    <source>
        <dbReference type="ARBA" id="ARBA00007637"/>
    </source>
</evidence>
<dbReference type="InterPro" id="IPR036291">
    <property type="entry name" value="NAD(P)-bd_dom_sf"/>
</dbReference>
<evidence type="ECO:0000313" key="4">
    <source>
        <dbReference type="Proteomes" id="UP000712673"/>
    </source>
</evidence>
<dbReference type="Proteomes" id="UP000712673">
    <property type="component" value="Unassembled WGS sequence"/>
</dbReference>
<dbReference type="Gene3D" id="3.40.50.720">
    <property type="entry name" value="NAD(P)-binding Rossmann-like Domain"/>
    <property type="match status" value="1"/>
</dbReference>
<organism evidence="3 4">
    <name type="scientific">Tectimicrobiota bacterium</name>
    <dbReference type="NCBI Taxonomy" id="2528274"/>
    <lineage>
        <taxon>Bacteria</taxon>
        <taxon>Pseudomonadati</taxon>
        <taxon>Nitrospinota/Tectimicrobiota group</taxon>
        <taxon>Candidatus Tectimicrobiota</taxon>
    </lineage>
</organism>
<evidence type="ECO:0000313" key="3">
    <source>
        <dbReference type="EMBL" id="MBM3224352.1"/>
    </source>
</evidence>
<proteinExistence type="inferred from homology"/>
<dbReference type="InterPro" id="IPR001509">
    <property type="entry name" value="Epimerase_deHydtase"/>
</dbReference>
<evidence type="ECO:0000259" key="2">
    <source>
        <dbReference type="Pfam" id="PF01370"/>
    </source>
</evidence>
<sequence>QQTVLVTGASGFTGTHCTAALQASGAVVVPMSQHSHTCPPSTQSYRGDLCDPVLIARMLRQVQPGYVLHLASLTPAREGASLATMMRTNALGTAILLDGVRTECPHATTVLVSSGAVYGDTPGVALVETCALAPHSAYGASKAAQEMAALAMGTQHGMRIMRARPFNLVGPGEPPGLLCSALARQIAAAECGLAPPRIQVGRLDTQRDFLDIRDAVAAYLLLGAHGCPGEAYNVCSGQAVQIGEILERLLAMAQVPLEVTRHTLTVGSPVQVQWGNADKLQRATGWQPQIPLAQSLADLLTWWRQQLAKQGQT</sequence>
<feature type="non-terminal residue" evidence="3">
    <location>
        <position position="1"/>
    </location>
</feature>
<name>A0A938B101_UNCTE</name>
<dbReference type="AlphaFoldDB" id="A0A938B101"/>
<reference evidence="3" key="1">
    <citation type="submission" date="2019-03" db="EMBL/GenBank/DDBJ databases">
        <title>Lake Tanganyika Metagenome-Assembled Genomes (MAGs).</title>
        <authorList>
            <person name="Tran P."/>
        </authorList>
    </citation>
    <scope>NUCLEOTIDE SEQUENCE</scope>
    <source>
        <strain evidence="3">K_DeepCast_65m_m2_066</strain>
    </source>
</reference>
<dbReference type="SUPFAM" id="SSF51735">
    <property type="entry name" value="NAD(P)-binding Rossmann-fold domains"/>
    <property type="match status" value="1"/>
</dbReference>
<protein>
    <submittedName>
        <fullName evidence="3">NAD-dependent epimerase/dehydratase family protein</fullName>
    </submittedName>
</protein>
<accession>A0A938B101</accession>
<dbReference type="Pfam" id="PF01370">
    <property type="entry name" value="Epimerase"/>
    <property type="match status" value="1"/>
</dbReference>
<dbReference type="PANTHER" id="PTHR43000">
    <property type="entry name" value="DTDP-D-GLUCOSE 4,6-DEHYDRATASE-RELATED"/>
    <property type="match status" value="1"/>
</dbReference>
<gene>
    <name evidence="3" type="ORF">FJZ47_11180</name>
</gene>
<dbReference type="Gene3D" id="3.90.25.10">
    <property type="entry name" value="UDP-galactose 4-epimerase, domain 1"/>
    <property type="match status" value="1"/>
</dbReference>
<comment type="similarity">
    <text evidence="1">Belongs to the NAD(P)-dependent epimerase/dehydratase family.</text>
</comment>